<name>A0AAE3W8F7_9ACTN</name>
<evidence type="ECO:0000259" key="2">
    <source>
        <dbReference type="Pfam" id="PF08327"/>
    </source>
</evidence>
<evidence type="ECO:0000256" key="1">
    <source>
        <dbReference type="ARBA" id="ARBA00006817"/>
    </source>
</evidence>
<dbReference type="EMBL" id="JAUSUZ010000001">
    <property type="protein sequence ID" value="MDQ0371202.1"/>
    <property type="molecule type" value="Genomic_DNA"/>
</dbReference>
<dbReference type="Proteomes" id="UP001240236">
    <property type="component" value="Unassembled WGS sequence"/>
</dbReference>
<accession>A0AAE3W8F7</accession>
<keyword evidence="4" id="KW-1185">Reference proteome</keyword>
<dbReference type="Gene3D" id="3.30.530.20">
    <property type="match status" value="1"/>
</dbReference>
<dbReference type="AlphaFoldDB" id="A0AAE3W8F7"/>
<feature type="domain" description="Activator of Hsp90 ATPase homologue 1/2-like C-terminal" evidence="2">
    <location>
        <begin position="12"/>
        <end position="149"/>
    </location>
</feature>
<protein>
    <submittedName>
        <fullName evidence="3">Uncharacterized protein YndB with AHSA1/START domain</fullName>
    </submittedName>
</protein>
<evidence type="ECO:0000313" key="3">
    <source>
        <dbReference type="EMBL" id="MDQ0371202.1"/>
    </source>
</evidence>
<proteinExistence type="inferred from homology"/>
<evidence type="ECO:0000313" key="4">
    <source>
        <dbReference type="Proteomes" id="UP001240236"/>
    </source>
</evidence>
<dbReference type="Pfam" id="PF08327">
    <property type="entry name" value="AHSA1"/>
    <property type="match status" value="1"/>
</dbReference>
<dbReference type="SUPFAM" id="SSF55961">
    <property type="entry name" value="Bet v1-like"/>
    <property type="match status" value="1"/>
</dbReference>
<dbReference type="RefSeq" id="WP_307247786.1">
    <property type="nucleotide sequence ID" value="NZ_JAUSUZ010000001.1"/>
</dbReference>
<reference evidence="3 4" key="1">
    <citation type="submission" date="2023-07" db="EMBL/GenBank/DDBJ databases">
        <title>Sequencing the genomes of 1000 actinobacteria strains.</title>
        <authorList>
            <person name="Klenk H.-P."/>
        </authorList>
    </citation>
    <scope>NUCLEOTIDE SEQUENCE [LARGE SCALE GENOMIC DNA]</scope>
    <source>
        <strain evidence="3 4">DSM 44709</strain>
    </source>
</reference>
<comment type="caution">
    <text evidence="3">The sequence shown here is derived from an EMBL/GenBank/DDBJ whole genome shotgun (WGS) entry which is preliminary data.</text>
</comment>
<comment type="similarity">
    <text evidence="1">Belongs to the AHA1 family.</text>
</comment>
<dbReference type="InterPro" id="IPR013538">
    <property type="entry name" value="ASHA1/2-like_C"/>
</dbReference>
<sequence length="152" mass="16459">MYSTRISRLVGAAPAVVYRALTEADAIAAWRVPEGMRGQVHEFEAREGGRFRVSLTYEVPGETGKSAAHTDTYHGRFLRLVPDEQVVETMEFETADPAMRGTMTMTTTLTPATGGTEVTILHEGIPDAIPAADNETGTRTALDNLARYVTGS</sequence>
<gene>
    <name evidence="3" type="ORF">J2S42_007871</name>
</gene>
<dbReference type="InterPro" id="IPR023393">
    <property type="entry name" value="START-like_dom_sf"/>
</dbReference>
<organism evidence="3 4">
    <name type="scientific">Catenuloplanes indicus</name>
    <dbReference type="NCBI Taxonomy" id="137267"/>
    <lineage>
        <taxon>Bacteria</taxon>
        <taxon>Bacillati</taxon>
        <taxon>Actinomycetota</taxon>
        <taxon>Actinomycetes</taxon>
        <taxon>Micromonosporales</taxon>
        <taxon>Micromonosporaceae</taxon>
        <taxon>Catenuloplanes</taxon>
    </lineage>
</organism>